<dbReference type="EC" id="2.7.11.1" evidence="8"/>
<dbReference type="Pfam" id="PF00069">
    <property type="entry name" value="Pkinase"/>
    <property type="match status" value="1"/>
</dbReference>
<feature type="transmembrane region" description="Helical" evidence="6">
    <location>
        <begin position="326"/>
        <end position="347"/>
    </location>
</feature>
<keyword evidence="2 8" id="KW-0808">Transferase</keyword>
<evidence type="ECO:0000313" key="10">
    <source>
        <dbReference type="Proteomes" id="UP000095495"/>
    </source>
</evidence>
<evidence type="ECO:0000256" key="4">
    <source>
        <dbReference type="ARBA" id="ARBA00022777"/>
    </source>
</evidence>
<keyword evidence="3" id="KW-0547">Nucleotide-binding</keyword>
<feature type="domain" description="Protein kinase" evidence="7">
    <location>
        <begin position="1"/>
        <end position="254"/>
    </location>
</feature>
<proteinExistence type="predicted"/>
<evidence type="ECO:0000259" key="7">
    <source>
        <dbReference type="PROSITE" id="PS50011"/>
    </source>
</evidence>
<protein>
    <submittedName>
        <fullName evidence="8 9">Protein kinase</fullName>
        <ecNumber evidence="8">2.7.11.1</ecNumber>
    </submittedName>
</protein>
<dbReference type="EMBL" id="CYXV01000007">
    <property type="protein sequence ID" value="CUM98216.1"/>
    <property type="molecule type" value="Genomic_DNA"/>
</dbReference>
<sequence>MNQDMKYGYLDETYETICPLGEQDIFLAKNRDNGRIFVKKYVAASVIPVYEKLIAIRNEHLENIYDFAAGEERGILITGYISGISVQQYLEYYGVFAEERVKDYMADILEVLGQVHALGIVHRDITAGNIMISDDGIVKLIDFGIAREVKKEQGKDTVVLGTVGYAAPEQFGFHQSDARTDLYAVGVLCNEMLTGKLPGDGLYNGSQNMQKIILKATAIDAKQRFQTADEMRRALATKKRKQKLSEILLPLPGFRTGKTWKKVTACLGYAFWGIYSIGSIAECNKNTATMLLEALSLGIYLWLPMAVLTNYGSWNQKIYPFSRMPVAAKIILELVLSLVFFVGGYAIENYLRVDVMHIVGK</sequence>
<dbReference type="Proteomes" id="UP000095495">
    <property type="component" value="Unassembled WGS sequence"/>
</dbReference>
<dbReference type="GO" id="GO:0005524">
    <property type="term" value="F:ATP binding"/>
    <property type="evidence" value="ECO:0007669"/>
    <property type="project" value="UniProtKB-KW"/>
</dbReference>
<name>A0A173T7V9_9FIRM</name>
<feature type="transmembrane region" description="Helical" evidence="6">
    <location>
        <begin position="294"/>
        <end position="314"/>
    </location>
</feature>
<dbReference type="PROSITE" id="PS50011">
    <property type="entry name" value="PROTEIN_KINASE_DOM"/>
    <property type="match status" value="1"/>
</dbReference>
<dbReference type="PANTHER" id="PTHR24351">
    <property type="entry name" value="RIBOSOMAL PROTEIN S6 KINASE"/>
    <property type="match status" value="1"/>
</dbReference>
<keyword evidence="4 8" id="KW-0418">Kinase</keyword>
<dbReference type="Gene3D" id="1.10.510.10">
    <property type="entry name" value="Transferase(Phosphotransferase) domain 1"/>
    <property type="match status" value="1"/>
</dbReference>
<reference evidence="8 10" key="1">
    <citation type="submission" date="2015-09" db="EMBL/GenBank/DDBJ databases">
        <authorList>
            <consortium name="Pathogen Informatics"/>
        </authorList>
    </citation>
    <scope>NUCLEOTIDE SEQUENCE [LARGE SCALE GENOMIC DNA]</scope>
    <source>
        <strain evidence="8 10">2789STDY5608863</strain>
    </source>
</reference>
<evidence type="ECO:0000256" key="5">
    <source>
        <dbReference type="ARBA" id="ARBA00022840"/>
    </source>
</evidence>
<evidence type="ECO:0000256" key="3">
    <source>
        <dbReference type="ARBA" id="ARBA00022741"/>
    </source>
</evidence>
<organism evidence="8 10">
    <name type="scientific">Roseburia faecis</name>
    <dbReference type="NCBI Taxonomy" id="301302"/>
    <lineage>
        <taxon>Bacteria</taxon>
        <taxon>Bacillati</taxon>
        <taxon>Bacillota</taxon>
        <taxon>Clostridia</taxon>
        <taxon>Lachnospirales</taxon>
        <taxon>Lachnospiraceae</taxon>
        <taxon>Roseburia</taxon>
    </lineage>
</organism>
<keyword evidence="6" id="KW-1133">Transmembrane helix</keyword>
<accession>A0A173T7V9</accession>
<dbReference type="RefSeq" id="WP_055262715.1">
    <property type="nucleotide sequence ID" value="NZ_CP184331.1"/>
</dbReference>
<dbReference type="CDD" id="cd14014">
    <property type="entry name" value="STKc_PknB_like"/>
    <property type="match status" value="1"/>
</dbReference>
<dbReference type="GeneID" id="99747400"/>
<dbReference type="InterPro" id="IPR000719">
    <property type="entry name" value="Prot_kinase_dom"/>
</dbReference>
<evidence type="ECO:0000256" key="6">
    <source>
        <dbReference type="SAM" id="Phobius"/>
    </source>
</evidence>
<dbReference type="SUPFAM" id="SSF56112">
    <property type="entry name" value="Protein kinase-like (PK-like)"/>
    <property type="match status" value="1"/>
</dbReference>
<reference evidence="9 11" key="2">
    <citation type="journal article" date="2019" name="Nat. Med.">
        <title>A library of human gut bacterial isolates paired with longitudinal multiomics data enables mechanistic microbiome research.</title>
        <authorList>
            <person name="Poyet M."/>
            <person name="Groussin M."/>
            <person name="Gibbons S.M."/>
            <person name="Avila-Pacheco J."/>
            <person name="Jiang X."/>
            <person name="Kearney S.M."/>
            <person name="Perrotta A.R."/>
            <person name="Berdy B."/>
            <person name="Zhao S."/>
            <person name="Lieberman T.D."/>
            <person name="Swanson P.K."/>
            <person name="Smith M."/>
            <person name="Roesemann S."/>
            <person name="Alexander J.E."/>
            <person name="Rich S.A."/>
            <person name="Livny J."/>
            <person name="Vlamakis H."/>
            <person name="Clish C."/>
            <person name="Bullock K."/>
            <person name="Deik A."/>
            <person name="Scott J."/>
            <person name="Pierce K.A."/>
            <person name="Xavier R.J."/>
            <person name="Alm E.J."/>
        </authorList>
    </citation>
    <scope>NUCLEOTIDE SEQUENCE [LARGE SCALE GENOMIC DNA]</scope>
    <source>
        <strain evidence="9 11">BIOML-A1</strain>
    </source>
</reference>
<keyword evidence="5" id="KW-0067">ATP-binding</keyword>
<evidence type="ECO:0000313" key="11">
    <source>
        <dbReference type="Proteomes" id="UP000446657"/>
    </source>
</evidence>
<dbReference type="AlphaFoldDB" id="A0A173T7V9"/>
<dbReference type="InterPro" id="IPR011009">
    <property type="entry name" value="Kinase-like_dom_sf"/>
</dbReference>
<dbReference type="Proteomes" id="UP000446657">
    <property type="component" value="Unassembled WGS sequence"/>
</dbReference>
<dbReference type="GO" id="GO:0004674">
    <property type="term" value="F:protein serine/threonine kinase activity"/>
    <property type="evidence" value="ECO:0007669"/>
    <property type="project" value="UniProtKB-KW"/>
</dbReference>
<keyword evidence="1" id="KW-0723">Serine/threonine-protein kinase</keyword>
<dbReference type="PROSITE" id="PS00109">
    <property type="entry name" value="PROTEIN_KINASE_TYR"/>
    <property type="match status" value="1"/>
</dbReference>
<gene>
    <name evidence="8" type="primary">prkC_1</name>
    <name evidence="8" type="ORF">ERS852420_01947</name>
    <name evidence="9" type="ORF">GMD30_09380</name>
</gene>
<keyword evidence="6" id="KW-0812">Transmembrane</keyword>
<dbReference type="InterPro" id="IPR008266">
    <property type="entry name" value="Tyr_kinase_AS"/>
</dbReference>
<keyword evidence="6" id="KW-0472">Membrane</keyword>
<evidence type="ECO:0000313" key="9">
    <source>
        <dbReference type="EMBL" id="MTR81903.1"/>
    </source>
</evidence>
<evidence type="ECO:0000256" key="1">
    <source>
        <dbReference type="ARBA" id="ARBA00022527"/>
    </source>
</evidence>
<evidence type="ECO:0000256" key="2">
    <source>
        <dbReference type="ARBA" id="ARBA00022679"/>
    </source>
</evidence>
<dbReference type="EMBL" id="WNAL01000017">
    <property type="protein sequence ID" value="MTR81903.1"/>
    <property type="molecule type" value="Genomic_DNA"/>
</dbReference>
<evidence type="ECO:0000313" key="8">
    <source>
        <dbReference type="EMBL" id="CUM98216.1"/>
    </source>
</evidence>